<organism evidence="1">
    <name type="scientific">marine metagenome</name>
    <dbReference type="NCBI Taxonomy" id="408172"/>
    <lineage>
        <taxon>unclassified sequences</taxon>
        <taxon>metagenomes</taxon>
        <taxon>ecological metagenomes</taxon>
    </lineage>
</organism>
<proteinExistence type="predicted"/>
<accession>A0A382U3H1</accession>
<reference evidence="1" key="1">
    <citation type="submission" date="2018-05" db="EMBL/GenBank/DDBJ databases">
        <authorList>
            <person name="Lanie J.A."/>
            <person name="Ng W.-L."/>
            <person name="Kazmierczak K.M."/>
            <person name="Andrzejewski T.M."/>
            <person name="Davidsen T.M."/>
            <person name="Wayne K.J."/>
            <person name="Tettelin H."/>
            <person name="Glass J.I."/>
            <person name="Rusch D."/>
            <person name="Podicherti R."/>
            <person name="Tsui H.-C.T."/>
            <person name="Winkler M.E."/>
        </authorList>
    </citation>
    <scope>NUCLEOTIDE SEQUENCE</scope>
</reference>
<gene>
    <name evidence="1" type="ORF">METZ01_LOCUS381714</name>
</gene>
<protein>
    <submittedName>
        <fullName evidence="1">Uncharacterized protein</fullName>
    </submittedName>
</protein>
<name>A0A382U3H1_9ZZZZ</name>
<dbReference type="AlphaFoldDB" id="A0A382U3H1"/>
<sequence length="25" mass="3022">MLDCLRLLHTADKHSWVDRVDARRD</sequence>
<evidence type="ECO:0000313" key="1">
    <source>
        <dbReference type="EMBL" id="SVD28860.1"/>
    </source>
</evidence>
<dbReference type="EMBL" id="UINC01141240">
    <property type="protein sequence ID" value="SVD28860.1"/>
    <property type="molecule type" value="Genomic_DNA"/>
</dbReference>